<dbReference type="SUPFAM" id="SSF142433">
    <property type="entry name" value="CinA-like"/>
    <property type="match status" value="1"/>
</dbReference>
<name>A0A239WR14_9FLAO</name>
<dbReference type="InterPro" id="IPR008136">
    <property type="entry name" value="CinA_C"/>
</dbReference>
<dbReference type="Proteomes" id="UP000215196">
    <property type="component" value="Chromosome 1"/>
</dbReference>
<gene>
    <name evidence="2" type="ORF">SAMEA4412677_00565</name>
</gene>
<dbReference type="KEGG" id="ctak:4412677_00565"/>
<reference evidence="2 3" key="1">
    <citation type="submission" date="2017-06" db="EMBL/GenBank/DDBJ databases">
        <authorList>
            <consortium name="Pathogen Informatics"/>
        </authorList>
    </citation>
    <scope>NUCLEOTIDE SEQUENCE [LARGE SCALE GENOMIC DNA]</scope>
    <source>
        <strain evidence="2 3">NCTC13490</strain>
    </source>
</reference>
<keyword evidence="3" id="KW-1185">Reference proteome</keyword>
<dbReference type="NCBIfam" id="TIGR00199">
    <property type="entry name" value="PncC_domain"/>
    <property type="match status" value="1"/>
</dbReference>
<evidence type="ECO:0000313" key="2">
    <source>
        <dbReference type="EMBL" id="SNV36626.1"/>
    </source>
</evidence>
<dbReference type="Gene3D" id="3.90.950.20">
    <property type="entry name" value="CinA-like"/>
    <property type="match status" value="1"/>
</dbReference>
<dbReference type="RefSeq" id="WP_258454475.1">
    <property type="nucleotide sequence ID" value="NZ_LT906465.1"/>
</dbReference>
<feature type="domain" description="CinA C-terminal" evidence="1">
    <location>
        <begin position="1"/>
        <end position="117"/>
    </location>
</feature>
<evidence type="ECO:0000313" key="3">
    <source>
        <dbReference type="Proteomes" id="UP000215196"/>
    </source>
</evidence>
<proteinExistence type="predicted"/>
<dbReference type="EMBL" id="LT906465">
    <property type="protein sequence ID" value="SNV36626.1"/>
    <property type="molecule type" value="Genomic_DNA"/>
</dbReference>
<evidence type="ECO:0000259" key="1">
    <source>
        <dbReference type="Pfam" id="PF02464"/>
    </source>
</evidence>
<dbReference type="Pfam" id="PF02464">
    <property type="entry name" value="CinA"/>
    <property type="match status" value="1"/>
</dbReference>
<organism evidence="2 3">
    <name type="scientific">Chryseobacterium taklimakanense</name>
    <dbReference type="NCBI Taxonomy" id="536441"/>
    <lineage>
        <taxon>Bacteria</taxon>
        <taxon>Pseudomonadati</taxon>
        <taxon>Bacteroidota</taxon>
        <taxon>Flavobacteriia</taxon>
        <taxon>Flavobacteriales</taxon>
        <taxon>Weeksellaceae</taxon>
        <taxon>Chryseobacterium group</taxon>
        <taxon>Chryseobacterium</taxon>
    </lineage>
</organism>
<protein>
    <submittedName>
        <fullName evidence="2">Competence damage-inducible protein A</fullName>
    </submittedName>
</protein>
<dbReference type="InterPro" id="IPR036653">
    <property type="entry name" value="CinA-like_C"/>
</dbReference>
<dbReference type="AlphaFoldDB" id="A0A239WR14"/>
<sequence length="138" mass="15092">MAESCTAGLLQNVLSQAEESMSFFQGGMTVYNIGQKAKQLNVNPIFAVQNNAVSKDIAEKMALEIAQKFNAELGVAITGYAQPVPEENICSCFAYIAFSKNSKVILSKRILGDPQKSLSANQSVYVEKIIKELLNKRI</sequence>
<accession>A0A239WR14</accession>